<feature type="region of interest" description="Disordered" evidence="1">
    <location>
        <begin position="176"/>
        <end position="228"/>
    </location>
</feature>
<feature type="chain" id="PRO_5026695537" description="Carboxypeptidase regulatory-like domain-containing protein" evidence="2">
    <location>
        <begin position="28"/>
        <end position="319"/>
    </location>
</feature>
<feature type="signal peptide" evidence="2">
    <location>
        <begin position="1"/>
        <end position="27"/>
    </location>
</feature>
<keyword evidence="4" id="KW-1185">Reference proteome</keyword>
<evidence type="ECO:0008006" key="5">
    <source>
        <dbReference type="Google" id="ProtNLM"/>
    </source>
</evidence>
<dbReference type="AlphaFoldDB" id="A0A6M5YLI4"/>
<feature type="compositionally biased region" description="Low complexity" evidence="1">
    <location>
        <begin position="205"/>
        <end position="215"/>
    </location>
</feature>
<sequence>MTFYRCAGLALAVALTGAAGTSGRATAAWDNVFQVCCNDCNKPRASYYAPQACPQPCPQPEMRISYVQRSYYQPVTEYVRKSYYEPVTKNVTSYYYEPVTEYKYSTYYDPCTGCPQRVSTPVTSYRLRSQCNSVTSYVERTAMVPVTSLRQVNYQQPVVSYYYPPQPTGTSFYPLPPASPPAGPSVNELRENPPSVMPQTNGSDTIPPTTVPTTPGSNPRNTKLRPEKTVARSSVVSVRGEVVLNDQITPRAGAKLVFVNAEKMDQKEYATANPYGEFDVRLPAGRWYMYVGGEGGKATYHKQIAVGDRDTVDYKVVSR</sequence>
<proteinExistence type="predicted"/>
<dbReference type="EMBL" id="CP053452">
    <property type="protein sequence ID" value="QJW94887.1"/>
    <property type="molecule type" value="Genomic_DNA"/>
</dbReference>
<dbReference type="KEGG" id="ftj:FTUN_2413"/>
<gene>
    <name evidence="3" type="ORF">FTUN_2413</name>
</gene>
<keyword evidence="2" id="KW-0732">Signal</keyword>
<protein>
    <recommendedName>
        <fullName evidence="5">Carboxypeptidase regulatory-like domain-containing protein</fullName>
    </recommendedName>
</protein>
<organism evidence="3 4">
    <name type="scientific">Frigoriglobus tundricola</name>
    <dbReference type="NCBI Taxonomy" id="2774151"/>
    <lineage>
        <taxon>Bacteria</taxon>
        <taxon>Pseudomonadati</taxon>
        <taxon>Planctomycetota</taxon>
        <taxon>Planctomycetia</taxon>
        <taxon>Gemmatales</taxon>
        <taxon>Gemmataceae</taxon>
        <taxon>Frigoriglobus</taxon>
    </lineage>
</organism>
<evidence type="ECO:0000313" key="4">
    <source>
        <dbReference type="Proteomes" id="UP000503447"/>
    </source>
</evidence>
<reference evidence="4" key="1">
    <citation type="submission" date="2020-05" db="EMBL/GenBank/DDBJ databases">
        <title>Frigoriglobus tundricola gen. nov., sp. nov., a psychrotolerant cellulolytic planctomycete of the family Gemmataceae with two divergent copies of 16S rRNA gene.</title>
        <authorList>
            <person name="Kulichevskaya I.S."/>
            <person name="Ivanova A.A."/>
            <person name="Naumoff D.G."/>
            <person name="Beletsky A.V."/>
            <person name="Rijpstra W.I.C."/>
            <person name="Sinninghe Damste J.S."/>
            <person name="Mardanov A.V."/>
            <person name="Ravin N.V."/>
            <person name="Dedysh S.N."/>
        </authorList>
    </citation>
    <scope>NUCLEOTIDE SEQUENCE [LARGE SCALE GENOMIC DNA]</scope>
    <source>
        <strain evidence="4">PL17</strain>
    </source>
</reference>
<evidence type="ECO:0000256" key="1">
    <source>
        <dbReference type="SAM" id="MobiDB-lite"/>
    </source>
</evidence>
<evidence type="ECO:0000313" key="3">
    <source>
        <dbReference type="EMBL" id="QJW94887.1"/>
    </source>
</evidence>
<name>A0A6M5YLI4_9BACT</name>
<accession>A0A6M5YLI4</accession>
<dbReference type="Proteomes" id="UP000503447">
    <property type="component" value="Chromosome"/>
</dbReference>
<evidence type="ECO:0000256" key="2">
    <source>
        <dbReference type="SAM" id="SignalP"/>
    </source>
</evidence>
<dbReference type="RefSeq" id="WP_171470791.1">
    <property type="nucleotide sequence ID" value="NZ_CP053452.2"/>
</dbReference>